<protein>
    <submittedName>
        <fullName evidence="4">Diguanylate cyclase</fullName>
    </submittedName>
</protein>
<dbReference type="RefSeq" id="WP_011564044.1">
    <property type="nucleotide sequence ID" value="NC_008148.1"/>
</dbReference>
<dbReference type="STRING" id="266117.Rxyl_1060"/>
<evidence type="ECO:0000259" key="3">
    <source>
        <dbReference type="PROSITE" id="PS50887"/>
    </source>
</evidence>
<dbReference type="HOGENOM" id="CLU_000445_11_1_11"/>
<feature type="transmembrane region" description="Helical" evidence="2">
    <location>
        <begin position="92"/>
        <end position="113"/>
    </location>
</feature>
<dbReference type="Gene3D" id="3.30.70.270">
    <property type="match status" value="1"/>
</dbReference>
<dbReference type="CDD" id="cd01949">
    <property type="entry name" value="GGDEF"/>
    <property type="match status" value="1"/>
</dbReference>
<dbReference type="FunFam" id="3.30.70.270:FF:000001">
    <property type="entry name" value="Diguanylate cyclase domain protein"/>
    <property type="match status" value="1"/>
</dbReference>
<dbReference type="PANTHER" id="PTHR45138:SF9">
    <property type="entry name" value="DIGUANYLATE CYCLASE DGCM-RELATED"/>
    <property type="match status" value="1"/>
</dbReference>
<dbReference type="GO" id="GO:1902201">
    <property type="term" value="P:negative regulation of bacterial-type flagellum-dependent cell motility"/>
    <property type="evidence" value="ECO:0007669"/>
    <property type="project" value="TreeGrafter"/>
</dbReference>
<reference evidence="4 5" key="1">
    <citation type="submission" date="2006-06" db="EMBL/GenBank/DDBJ databases">
        <title>Complete sequence of Rubrobacter xylanophilus DSM 9941.</title>
        <authorList>
            <consortium name="US DOE Joint Genome Institute"/>
            <person name="Copeland A."/>
            <person name="Lucas S."/>
            <person name="Lapidus A."/>
            <person name="Barry K."/>
            <person name="Detter J.C."/>
            <person name="Glavina del Rio T."/>
            <person name="Hammon N."/>
            <person name="Israni S."/>
            <person name="Dalin E."/>
            <person name="Tice H."/>
            <person name="Pitluck S."/>
            <person name="Munk A.C."/>
            <person name="Brettin T."/>
            <person name="Bruce D."/>
            <person name="Han C."/>
            <person name="Tapia R."/>
            <person name="Gilna P."/>
            <person name="Schmutz J."/>
            <person name="Larimer F."/>
            <person name="Land M."/>
            <person name="Hauser L."/>
            <person name="Kyrpides N."/>
            <person name="Lykidis A."/>
            <person name="da Costa M.S."/>
            <person name="Rainey F.A."/>
            <person name="Empadinhas N."/>
            <person name="Jolivet E."/>
            <person name="Battista J.R."/>
            <person name="Richardson P."/>
        </authorList>
    </citation>
    <scope>NUCLEOTIDE SEQUENCE [LARGE SCALE GENOMIC DNA]</scope>
    <source>
        <strain evidence="5">DSM 9941 / NBRC 16129 / PRD-1</strain>
    </source>
</reference>
<feature type="transmembrane region" description="Helical" evidence="2">
    <location>
        <begin position="59"/>
        <end position="80"/>
    </location>
</feature>
<evidence type="ECO:0000313" key="4">
    <source>
        <dbReference type="EMBL" id="ABG04026.1"/>
    </source>
</evidence>
<dbReference type="GO" id="GO:0005886">
    <property type="term" value="C:plasma membrane"/>
    <property type="evidence" value="ECO:0007669"/>
    <property type="project" value="TreeGrafter"/>
</dbReference>
<evidence type="ECO:0000313" key="5">
    <source>
        <dbReference type="Proteomes" id="UP000006637"/>
    </source>
</evidence>
<accession>Q1AX52</accession>
<feature type="transmembrane region" description="Helical" evidence="2">
    <location>
        <begin position="35"/>
        <end position="53"/>
    </location>
</feature>
<dbReference type="eggNOG" id="COG3706">
    <property type="taxonomic scope" value="Bacteria"/>
</dbReference>
<keyword evidence="2" id="KW-1133">Transmembrane helix</keyword>
<gene>
    <name evidence="4" type="ordered locus">Rxyl_1060</name>
</gene>
<feature type="transmembrane region" description="Helical" evidence="2">
    <location>
        <begin position="125"/>
        <end position="142"/>
    </location>
</feature>
<dbReference type="GO" id="GO:0052621">
    <property type="term" value="F:diguanylate cyclase activity"/>
    <property type="evidence" value="ECO:0007669"/>
    <property type="project" value="TreeGrafter"/>
</dbReference>
<keyword evidence="5" id="KW-1185">Reference proteome</keyword>
<organism evidence="4 5">
    <name type="scientific">Rubrobacter xylanophilus (strain DSM 9941 / JCM 11954 / NBRC 16129 / PRD-1)</name>
    <dbReference type="NCBI Taxonomy" id="266117"/>
    <lineage>
        <taxon>Bacteria</taxon>
        <taxon>Bacillati</taxon>
        <taxon>Actinomycetota</taxon>
        <taxon>Rubrobacteria</taxon>
        <taxon>Rubrobacterales</taxon>
        <taxon>Rubrobacteraceae</taxon>
        <taxon>Rubrobacter</taxon>
    </lineage>
</organism>
<feature type="transmembrane region" description="Helical" evidence="2">
    <location>
        <begin position="179"/>
        <end position="202"/>
    </location>
</feature>
<dbReference type="InterPro" id="IPR000160">
    <property type="entry name" value="GGDEF_dom"/>
</dbReference>
<dbReference type="GO" id="GO:0043709">
    <property type="term" value="P:cell adhesion involved in single-species biofilm formation"/>
    <property type="evidence" value="ECO:0007669"/>
    <property type="project" value="TreeGrafter"/>
</dbReference>
<feature type="transmembrane region" description="Helical" evidence="2">
    <location>
        <begin position="149"/>
        <end position="167"/>
    </location>
</feature>
<keyword evidence="2" id="KW-0472">Membrane</keyword>
<dbReference type="PhylomeDB" id="Q1AX52"/>
<evidence type="ECO:0000256" key="1">
    <source>
        <dbReference type="SAM" id="MobiDB-lite"/>
    </source>
</evidence>
<dbReference type="NCBIfam" id="TIGR00254">
    <property type="entry name" value="GGDEF"/>
    <property type="match status" value="1"/>
</dbReference>
<dbReference type="InterPro" id="IPR029787">
    <property type="entry name" value="Nucleotide_cyclase"/>
</dbReference>
<dbReference type="Proteomes" id="UP000006637">
    <property type="component" value="Chromosome"/>
</dbReference>
<dbReference type="OrthoDB" id="23692at2"/>
<feature type="domain" description="GGDEF" evidence="3">
    <location>
        <begin position="250"/>
        <end position="378"/>
    </location>
</feature>
<dbReference type="SUPFAM" id="SSF55073">
    <property type="entry name" value="Nucleotide cyclase"/>
    <property type="match status" value="1"/>
</dbReference>
<proteinExistence type="predicted"/>
<feature type="region of interest" description="Disordered" evidence="1">
    <location>
        <begin position="1"/>
        <end position="26"/>
    </location>
</feature>
<dbReference type="Pfam" id="PF00990">
    <property type="entry name" value="GGDEF"/>
    <property type="match status" value="1"/>
</dbReference>
<evidence type="ECO:0000256" key="2">
    <source>
        <dbReference type="SAM" id="Phobius"/>
    </source>
</evidence>
<dbReference type="InterPro" id="IPR050469">
    <property type="entry name" value="Diguanylate_Cyclase"/>
</dbReference>
<dbReference type="PANTHER" id="PTHR45138">
    <property type="entry name" value="REGULATORY COMPONENTS OF SENSORY TRANSDUCTION SYSTEM"/>
    <property type="match status" value="1"/>
</dbReference>
<dbReference type="KEGG" id="rxy:Rxyl_1060"/>
<dbReference type="InterPro" id="IPR043128">
    <property type="entry name" value="Rev_trsase/Diguanyl_cyclase"/>
</dbReference>
<sequence>MEAEKTHTPSRNGDPAADRRAAPGHDPLEDIKRRVYLASLVVGLPPIPLLWATARPGELFLRVGLPVLAAFCLWCMWALWSRRVPLWRLERAVFAAISAFVLGQLAFRIFAGTGWNMDQASLTETTYPMLAILCIIAQLIFDTQTALRLSLGLFGTATALVGAGALVEESGHRITLDQTAWIAQQSAFLAAVIALVYATSYVKSQLARQRTLAEAMHRLAHTDPLTGISNRRSLYAALRREMEAARRYGKPLSVILFDLDRFKLLNDTYGHNQGDAALRRVAHTARAALRASDHLGRWGGEEFIVLAPETDLDQARHLAERLREAIALDRPPGRPPLTASFGVASCRPDDSPEDLLRRADEGLYRAKAGGRNRAETAV</sequence>
<feature type="compositionally biased region" description="Basic and acidic residues" evidence="1">
    <location>
        <begin position="16"/>
        <end position="26"/>
    </location>
</feature>
<dbReference type="SMART" id="SM00267">
    <property type="entry name" value="GGDEF"/>
    <property type="match status" value="1"/>
</dbReference>
<dbReference type="AlphaFoldDB" id="Q1AX52"/>
<keyword evidence="2" id="KW-0812">Transmembrane</keyword>
<dbReference type="EMBL" id="CP000386">
    <property type="protein sequence ID" value="ABG04026.1"/>
    <property type="molecule type" value="Genomic_DNA"/>
</dbReference>
<name>Q1AX52_RUBXD</name>
<dbReference type="PROSITE" id="PS50887">
    <property type="entry name" value="GGDEF"/>
    <property type="match status" value="1"/>
</dbReference>